<dbReference type="SUPFAM" id="SSF51445">
    <property type="entry name" value="(Trans)glycosidases"/>
    <property type="match status" value="1"/>
</dbReference>
<accession>A0ABN2KPV5</accession>
<protein>
    <recommendedName>
        <fullName evidence="3">beta-N-acetylhexosaminidase</fullName>
        <ecNumber evidence="3">3.2.1.52</ecNumber>
    </recommendedName>
</protein>
<dbReference type="GO" id="GO:0016787">
    <property type="term" value="F:hydrolase activity"/>
    <property type="evidence" value="ECO:0007669"/>
    <property type="project" value="UniProtKB-KW"/>
</dbReference>
<dbReference type="InterPro" id="IPR001764">
    <property type="entry name" value="Glyco_hydro_3_N"/>
</dbReference>
<sequence>MRRVTSGRAGGIRTGNGRGCRRRVAGLVAGGGATAALLASGAPAYAVPVASASTSPTSNLTLSQRSCVSDLVASMTVNQRVGQLIWVGLDASAAPSGVDSTVRSYALGGVVLLGGFHSGRTSVAATTHHLSGLADPRVGLLVSADQEGGYVQQLQGYGFTDLPTAFTQGKKWAPSTLVTQTTTVAKQMRVAGVNVNLAPVADTVSKSFMPYNRPIGYYFRNYDYSADRVATDVSTVVASMHAGGVAATVKHFPGLGRVTGNTDTSATGITDDVTAATSGYLIPFKAGIAAGADFVMMSSAWYPKIDSTRQAVFSQATISGLLRGSIGYQGVVVTDDMGNAVAVQSTPVGSRATRFITAGGDIILTGNPATVGPMISAILAARQKSPSFAAKVDASVARVLALKTGRGLTTCS</sequence>
<dbReference type="InterPro" id="IPR036962">
    <property type="entry name" value="Glyco_hydro_3_N_sf"/>
</dbReference>
<dbReference type="Pfam" id="PF00933">
    <property type="entry name" value="Glyco_hydro_3"/>
    <property type="match status" value="1"/>
</dbReference>
<dbReference type="PANTHER" id="PTHR30480:SF13">
    <property type="entry name" value="BETA-HEXOSAMINIDASE"/>
    <property type="match status" value="1"/>
</dbReference>
<reference evidence="7 8" key="1">
    <citation type="journal article" date="2019" name="Int. J. Syst. Evol. Microbiol.">
        <title>The Global Catalogue of Microorganisms (GCM) 10K type strain sequencing project: providing services to taxonomists for standard genome sequencing and annotation.</title>
        <authorList>
            <consortium name="The Broad Institute Genomics Platform"/>
            <consortium name="The Broad Institute Genome Sequencing Center for Infectious Disease"/>
            <person name="Wu L."/>
            <person name="Ma J."/>
        </authorList>
    </citation>
    <scope>NUCLEOTIDE SEQUENCE [LARGE SCALE GENOMIC DNA]</scope>
    <source>
        <strain evidence="7 8">JCM 15591</strain>
    </source>
</reference>
<evidence type="ECO:0000256" key="2">
    <source>
        <dbReference type="ARBA" id="ARBA00005336"/>
    </source>
</evidence>
<dbReference type="EMBL" id="BAAAPN010000051">
    <property type="protein sequence ID" value="GAA1762528.1"/>
    <property type="molecule type" value="Genomic_DNA"/>
</dbReference>
<proteinExistence type="inferred from homology"/>
<dbReference type="Gene3D" id="3.20.20.300">
    <property type="entry name" value="Glycoside hydrolase, family 3, N-terminal domain"/>
    <property type="match status" value="1"/>
</dbReference>
<dbReference type="EC" id="3.2.1.52" evidence="3"/>
<keyword evidence="5" id="KW-0326">Glycosidase</keyword>
<keyword evidence="8" id="KW-1185">Reference proteome</keyword>
<gene>
    <name evidence="7" type="ORF">GCM10009810_22270</name>
</gene>
<evidence type="ECO:0000313" key="8">
    <source>
        <dbReference type="Proteomes" id="UP001501475"/>
    </source>
</evidence>
<dbReference type="InterPro" id="IPR017853">
    <property type="entry name" value="GH"/>
</dbReference>
<dbReference type="PANTHER" id="PTHR30480">
    <property type="entry name" value="BETA-HEXOSAMINIDASE-RELATED"/>
    <property type="match status" value="1"/>
</dbReference>
<evidence type="ECO:0000313" key="7">
    <source>
        <dbReference type="EMBL" id="GAA1762528.1"/>
    </source>
</evidence>
<comment type="caution">
    <text evidence="7">The sequence shown here is derived from an EMBL/GenBank/DDBJ whole genome shotgun (WGS) entry which is preliminary data.</text>
</comment>
<evidence type="ECO:0000256" key="4">
    <source>
        <dbReference type="ARBA" id="ARBA00022801"/>
    </source>
</evidence>
<evidence type="ECO:0000259" key="6">
    <source>
        <dbReference type="Pfam" id="PF00933"/>
    </source>
</evidence>
<comment type="similarity">
    <text evidence="2">Belongs to the glycosyl hydrolase 3 family.</text>
</comment>
<dbReference type="Proteomes" id="UP001501475">
    <property type="component" value="Unassembled WGS sequence"/>
</dbReference>
<keyword evidence="4 7" id="KW-0378">Hydrolase</keyword>
<evidence type="ECO:0000256" key="3">
    <source>
        <dbReference type="ARBA" id="ARBA00012663"/>
    </source>
</evidence>
<evidence type="ECO:0000256" key="1">
    <source>
        <dbReference type="ARBA" id="ARBA00001231"/>
    </source>
</evidence>
<organism evidence="7 8">
    <name type="scientific">Nostocoides vanveenii</name>
    <dbReference type="NCBI Taxonomy" id="330835"/>
    <lineage>
        <taxon>Bacteria</taxon>
        <taxon>Bacillati</taxon>
        <taxon>Actinomycetota</taxon>
        <taxon>Actinomycetes</taxon>
        <taxon>Micrococcales</taxon>
        <taxon>Intrasporangiaceae</taxon>
        <taxon>Nostocoides</taxon>
    </lineage>
</organism>
<dbReference type="RefSeq" id="WP_344066130.1">
    <property type="nucleotide sequence ID" value="NZ_BAAAPN010000051.1"/>
</dbReference>
<feature type="domain" description="Glycoside hydrolase family 3 N-terminal" evidence="6">
    <location>
        <begin position="76"/>
        <end position="401"/>
    </location>
</feature>
<dbReference type="InterPro" id="IPR050226">
    <property type="entry name" value="NagZ_Beta-hexosaminidase"/>
</dbReference>
<name>A0ABN2KPV5_9MICO</name>
<comment type="catalytic activity">
    <reaction evidence="1">
        <text>Hydrolysis of terminal non-reducing N-acetyl-D-hexosamine residues in N-acetyl-beta-D-hexosaminides.</text>
        <dbReference type="EC" id="3.2.1.52"/>
    </reaction>
</comment>
<evidence type="ECO:0000256" key="5">
    <source>
        <dbReference type="ARBA" id="ARBA00023295"/>
    </source>
</evidence>